<keyword evidence="2" id="KW-1185">Reference proteome</keyword>
<dbReference type="Pfam" id="PF07722">
    <property type="entry name" value="Peptidase_C26"/>
    <property type="match status" value="1"/>
</dbReference>
<dbReference type="InterPro" id="IPR029062">
    <property type="entry name" value="Class_I_gatase-like"/>
</dbReference>
<dbReference type="GO" id="GO:0016787">
    <property type="term" value="F:hydrolase activity"/>
    <property type="evidence" value="ECO:0007669"/>
    <property type="project" value="UniProtKB-KW"/>
</dbReference>
<gene>
    <name evidence="1" type="ORF">ACFQMG_26405</name>
</gene>
<accession>A0ABW2G3R5</accession>
<proteinExistence type="predicted"/>
<dbReference type="EMBL" id="JBHTAJ010000059">
    <property type="protein sequence ID" value="MFC7183087.1"/>
    <property type="molecule type" value="Genomic_DNA"/>
</dbReference>
<sequence>MSSTQAAIGKPLIGISTYVEPSASWRAWEMPAVLLPTPYIRMVQASGGIAVMLPPDKPAAAWATVAGLDGIVIAGGPDVDPERYGATRDLRTDPPASDRDAWELALIAAALALKTPLLGICRGMQLINVAFGGTLVQHLEGHGHGVAGMYSSHPVSPVDGTLYHSLVPETTAVATYHHQAVDRLGAGLRASAHAGDGTIEAVEAIEGREVPWIMGVQWHPEMGTDRRVVAALLRATAEEARRPQLVS</sequence>
<dbReference type="InterPro" id="IPR011697">
    <property type="entry name" value="Peptidase_C26"/>
</dbReference>
<dbReference type="CDD" id="cd01745">
    <property type="entry name" value="GATase1_2"/>
    <property type="match status" value="1"/>
</dbReference>
<evidence type="ECO:0000313" key="1">
    <source>
        <dbReference type="EMBL" id="MFC7183087.1"/>
    </source>
</evidence>
<dbReference type="PROSITE" id="PS51273">
    <property type="entry name" value="GATASE_TYPE_1"/>
    <property type="match status" value="1"/>
</dbReference>
<evidence type="ECO:0000313" key="2">
    <source>
        <dbReference type="Proteomes" id="UP001596435"/>
    </source>
</evidence>
<keyword evidence="1" id="KW-0378">Hydrolase</keyword>
<dbReference type="InterPro" id="IPR044668">
    <property type="entry name" value="PuuD-like"/>
</dbReference>
<dbReference type="RefSeq" id="WP_345703985.1">
    <property type="nucleotide sequence ID" value="NZ_BAABKV010000001.1"/>
</dbReference>
<dbReference type="PANTHER" id="PTHR43235">
    <property type="entry name" value="GLUTAMINE AMIDOTRANSFERASE PB2B2.05-RELATED"/>
    <property type="match status" value="1"/>
</dbReference>
<dbReference type="PANTHER" id="PTHR43235:SF1">
    <property type="entry name" value="GLUTAMINE AMIDOTRANSFERASE PB2B2.05-RELATED"/>
    <property type="match status" value="1"/>
</dbReference>
<protein>
    <submittedName>
        <fullName evidence="1">Gamma-glutamyl-gamma-aminobutyrate hydrolase family protein</fullName>
    </submittedName>
</protein>
<dbReference type="Gene3D" id="3.40.50.880">
    <property type="match status" value="1"/>
</dbReference>
<dbReference type="SUPFAM" id="SSF52317">
    <property type="entry name" value="Class I glutamine amidotransferase-like"/>
    <property type="match status" value="1"/>
</dbReference>
<reference evidence="2" key="1">
    <citation type="journal article" date="2019" name="Int. J. Syst. Evol. Microbiol.">
        <title>The Global Catalogue of Microorganisms (GCM) 10K type strain sequencing project: providing services to taxonomists for standard genome sequencing and annotation.</title>
        <authorList>
            <consortium name="The Broad Institute Genomics Platform"/>
            <consortium name="The Broad Institute Genome Sequencing Center for Infectious Disease"/>
            <person name="Wu L."/>
            <person name="Ma J."/>
        </authorList>
    </citation>
    <scope>NUCLEOTIDE SEQUENCE [LARGE SCALE GENOMIC DNA]</scope>
    <source>
        <strain evidence="2">CGMCC 1.12859</strain>
    </source>
</reference>
<dbReference type="Proteomes" id="UP001596435">
    <property type="component" value="Unassembled WGS sequence"/>
</dbReference>
<organism evidence="1 2">
    <name type="scientific">Kitasatospora paranensis</name>
    <dbReference type="NCBI Taxonomy" id="258053"/>
    <lineage>
        <taxon>Bacteria</taxon>
        <taxon>Bacillati</taxon>
        <taxon>Actinomycetota</taxon>
        <taxon>Actinomycetes</taxon>
        <taxon>Kitasatosporales</taxon>
        <taxon>Streptomycetaceae</taxon>
        <taxon>Kitasatospora</taxon>
    </lineage>
</organism>
<name>A0ABW2G3R5_9ACTN</name>
<comment type="caution">
    <text evidence="1">The sequence shown here is derived from an EMBL/GenBank/DDBJ whole genome shotgun (WGS) entry which is preliminary data.</text>
</comment>